<dbReference type="CDD" id="cd08268">
    <property type="entry name" value="MDR2"/>
    <property type="match status" value="1"/>
</dbReference>
<comment type="caution">
    <text evidence="2">The sequence shown here is derived from an EMBL/GenBank/DDBJ whole genome shotgun (WGS) entry which is preliminary data.</text>
</comment>
<dbReference type="RefSeq" id="WP_057803552.1">
    <property type="nucleotide sequence ID" value="NZ_AZDV01000026.1"/>
</dbReference>
<dbReference type="PANTHER" id="PTHR43677">
    <property type="entry name" value="SHORT-CHAIN DEHYDROGENASE/REDUCTASE"/>
    <property type="match status" value="1"/>
</dbReference>
<dbReference type="Gene3D" id="3.90.180.10">
    <property type="entry name" value="Medium-chain alcohol dehydrogenases, catalytic domain"/>
    <property type="match status" value="1"/>
</dbReference>
<evidence type="ECO:0000259" key="1">
    <source>
        <dbReference type="SMART" id="SM00829"/>
    </source>
</evidence>
<keyword evidence="3" id="KW-1185">Reference proteome</keyword>
<proteinExistence type="predicted"/>
<dbReference type="PANTHER" id="PTHR43677:SF4">
    <property type="entry name" value="QUINONE OXIDOREDUCTASE-LIKE PROTEIN 2"/>
    <property type="match status" value="1"/>
</dbReference>
<reference evidence="2 3" key="1">
    <citation type="journal article" date="2015" name="Genome Announc.">
        <title>Expanding the biotechnology potential of lactobacilli through comparative genomics of 213 strains and associated genera.</title>
        <authorList>
            <person name="Sun Z."/>
            <person name="Harris H.M."/>
            <person name="McCann A."/>
            <person name="Guo C."/>
            <person name="Argimon S."/>
            <person name="Zhang W."/>
            <person name="Yang X."/>
            <person name="Jeffery I.B."/>
            <person name="Cooney J.C."/>
            <person name="Kagawa T.F."/>
            <person name="Liu W."/>
            <person name="Song Y."/>
            <person name="Salvetti E."/>
            <person name="Wrobel A."/>
            <person name="Rasinkangas P."/>
            <person name="Parkhill J."/>
            <person name="Rea M.C."/>
            <person name="O'Sullivan O."/>
            <person name="Ritari J."/>
            <person name="Douillard F.P."/>
            <person name="Paul Ross R."/>
            <person name="Yang R."/>
            <person name="Briner A.E."/>
            <person name="Felis G.E."/>
            <person name="de Vos W.M."/>
            <person name="Barrangou R."/>
            <person name="Klaenhammer T.R."/>
            <person name="Caufield P.W."/>
            <person name="Cui Y."/>
            <person name="Zhang H."/>
            <person name="O'Toole P.W."/>
        </authorList>
    </citation>
    <scope>NUCLEOTIDE SEQUENCE [LARGE SCALE GENOMIC DNA]</scope>
    <source>
        <strain evidence="2 3">DSM 19394</strain>
    </source>
</reference>
<gene>
    <name evidence="2" type="ORF">FD25_GL000496</name>
</gene>
<dbReference type="STRING" id="1423715.FD25_GL000496"/>
<feature type="domain" description="Enoyl reductase (ER)" evidence="1">
    <location>
        <begin position="11"/>
        <end position="329"/>
    </location>
</feature>
<dbReference type="Proteomes" id="UP000051955">
    <property type="component" value="Unassembled WGS sequence"/>
</dbReference>
<dbReference type="InterPro" id="IPR013149">
    <property type="entry name" value="ADH-like_C"/>
</dbReference>
<dbReference type="InterPro" id="IPR013154">
    <property type="entry name" value="ADH-like_N"/>
</dbReference>
<sequence length="331" mass="34870">MSQLLRLHQFGSLDHLTLDTVPTRDLTAGEVRLQVKATSITQDTLTYIQGHLHPGENTPKFPITLGYEPAGIVTAVGPGVAAKWLGQRVAPVGPYDFIRYGSLGDEIVVPAERLVQLPDNLDFAAAAALWVPYLTAYPVLTAALTVQSTVLITAATSTVGQAAIQMAKAVGATVIGTTRSAAKAQLLRKTTAIDHVIVTGENDWTATLKSLTASRGIDLVFDAVGGTEVASLTAAMAPGGTLIEYGVLAGLTAPLPVADLLSKALTIQGFTVSEIIENSASRQQASQAILAHVSQGDFHPTVAARYPLADFRAAFTQLQRNDRIGRVVLTI</sequence>
<dbReference type="AlphaFoldDB" id="A0A0R1LNZ7"/>
<dbReference type="Pfam" id="PF08240">
    <property type="entry name" value="ADH_N"/>
    <property type="match status" value="1"/>
</dbReference>
<dbReference type="InterPro" id="IPR011032">
    <property type="entry name" value="GroES-like_sf"/>
</dbReference>
<dbReference type="InterPro" id="IPR051397">
    <property type="entry name" value="Zn-ADH-like_protein"/>
</dbReference>
<evidence type="ECO:0000313" key="2">
    <source>
        <dbReference type="EMBL" id="KRK94529.1"/>
    </source>
</evidence>
<dbReference type="SUPFAM" id="SSF50129">
    <property type="entry name" value="GroES-like"/>
    <property type="match status" value="1"/>
</dbReference>
<dbReference type="InterPro" id="IPR036291">
    <property type="entry name" value="NAD(P)-bd_dom_sf"/>
</dbReference>
<dbReference type="GO" id="GO:0016491">
    <property type="term" value="F:oxidoreductase activity"/>
    <property type="evidence" value="ECO:0007669"/>
    <property type="project" value="InterPro"/>
</dbReference>
<dbReference type="Gene3D" id="3.40.50.720">
    <property type="entry name" value="NAD(P)-binding Rossmann-like Domain"/>
    <property type="match status" value="1"/>
</dbReference>
<name>A0A0R1LNZ7_9LACO</name>
<accession>A0A0R1LNZ7</accession>
<dbReference type="Pfam" id="PF00107">
    <property type="entry name" value="ADH_zinc_N"/>
    <property type="match status" value="1"/>
</dbReference>
<protein>
    <recommendedName>
        <fullName evidence="1">Enoyl reductase (ER) domain-containing protein</fullName>
    </recommendedName>
</protein>
<dbReference type="OrthoDB" id="9792162at2"/>
<dbReference type="EMBL" id="AZDV01000026">
    <property type="protein sequence ID" value="KRK94529.1"/>
    <property type="molecule type" value="Genomic_DNA"/>
</dbReference>
<dbReference type="PATRIC" id="fig|1423715.3.peg.520"/>
<dbReference type="SMART" id="SM00829">
    <property type="entry name" value="PKS_ER"/>
    <property type="match status" value="1"/>
</dbReference>
<dbReference type="InterPro" id="IPR020843">
    <property type="entry name" value="ER"/>
</dbReference>
<evidence type="ECO:0000313" key="3">
    <source>
        <dbReference type="Proteomes" id="UP000051955"/>
    </source>
</evidence>
<dbReference type="SUPFAM" id="SSF51735">
    <property type="entry name" value="NAD(P)-binding Rossmann-fold domains"/>
    <property type="match status" value="1"/>
</dbReference>
<organism evidence="2 3">
    <name type="scientific">Levilactobacillus acidifarinae DSM 19394 = JCM 15949</name>
    <dbReference type="NCBI Taxonomy" id="1423715"/>
    <lineage>
        <taxon>Bacteria</taxon>
        <taxon>Bacillati</taxon>
        <taxon>Bacillota</taxon>
        <taxon>Bacilli</taxon>
        <taxon>Lactobacillales</taxon>
        <taxon>Lactobacillaceae</taxon>
        <taxon>Levilactobacillus</taxon>
    </lineage>
</organism>